<dbReference type="GeneID" id="54990332"/>
<sequence>MEKRKVMKRKRHQATCRCQAYDFPHRFGGGLCTGIQIAEENVGGNLCQHCYLFNGGCEVLKGQESPRECAYVQEFIEFHEVKL</sequence>
<reference evidence="1 2" key="1">
    <citation type="submission" date="2018-03" db="EMBL/GenBank/DDBJ databases">
        <title>Three Siphoviridae Salmonella enterica serovar enteritidis bacteriophage show promising potential for phage therapy.</title>
        <authorList>
            <person name="Chen Y."/>
            <person name="Sun E."/>
            <person name="Yang L."/>
            <person name="Wu B."/>
        </authorList>
    </citation>
    <scope>NUCLEOTIDE SEQUENCE [LARGE SCALE GENOMIC DNA]</scope>
</reference>
<protein>
    <submittedName>
        <fullName evidence="1">Uncharacterized protein</fullName>
    </submittedName>
</protein>
<dbReference type="EMBL" id="MH102284">
    <property type="protein sequence ID" value="AVQ09837.1"/>
    <property type="molecule type" value="Genomic_DNA"/>
</dbReference>
<dbReference type="KEGG" id="vg:54990332"/>
<keyword evidence="2" id="KW-1185">Reference proteome</keyword>
<evidence type="ECO:0000313" key="1">
    <source>
        <dbReference type="EMBL" id="AVQ09837.1"/>
    </source>
</evidence>
<dbReference type="Proteomes" id="UP000244837">
    <property type="component" value="Segment"/>
</dbReference>
<accession>A0A2R3U9J2</accession>
<dbReference type="RefSeq" id="YP_009799841.1">
    <property type="nucleotide sequence ID" value="NC_047947.1"/>
</dbReference>
<name>A0A2R3U9J2_9CAUD</name>
<proteinExistence type="predicted"/>
<evidence type="ECO:0000313" key="2">
    <source>
        <dbReference type="Proteomes" id="UP000244837"/>
    </source>
</evidence>
<organism evidence="1 2">
    <name type="scientific">Salmonella phage vB_SenS_PHB07</name>
    <dbReference type="NCBI Taxonomy" id="2136179"/>
    <lineage>
        <taxon>Viruses</taxon>
        <taxon>Duplodnaviria</taxon>
        <taxon>Heunggongvirae</taxon>
        <taxon>Uroviricota</taxon>
        <taxon>Caudoviricetes</taxon>
        <taxon>Drexlerviridae</taxon>
        <taxon>Tempevirinae</taxon>
        <taxon>Tlsvirus</taxon>
        <taxon>Tlsvirus PHB07</taxon>
    </lineage>
</organism>